<organism evidence="1 2">
    <name type="scientific">Artomyces pyxidatus</name>
    <dbReference type="NCBI Taxonomy" id="48021"/>
    <lineage>
        <taxon>Eukaryota</taxon>
        <taxon>Fungi</taxon>
        <taxon>Dikarya</taxon>
        <taxon>Basidiomycota</taxon>
        <taxon>Agaricomycotina</taxon>
        <taxon>Agaricomycetes</taxon>
        <taxon>Russulales</taxon>
        <taxon>Auriscalpiaceae</taxon>
        <taxon>Artomyces</taxon>
    </lineage>
</organism>
<evidence type="ECO:0000313" key="1">
    <source>
        <dbReference type="EMBL" id="KAI0064791.1"/>
    </source>
</evidence>
<name>A0ACB8T9S7_9AGAM</name>
<sequence>MEASPDALDHSSRRGSPAVRATKDIAFGSVAGMVSKVFEHPFDLTKVRLQSQVLDAEARFRGPVDCLVQTYKHEGVRGLYRVSDLSSAPSLLAFAAFWKSALTRWTSQGLPAPIVGAMAENASLFLAYGELQNLVRWTSGVPITQALSLPQLALAAGGAGAITSFLLTPIELVKCKMQVQMLVTAPSGAPAALPASAGALPGPMGVFRDIVRTTGVRGLWLGHMGTLIRETGGSAAWFGMKEFVASALLAYHPPDRQELAAWESALSGACAGASYNLAFFPADTVKSTMQTEAELRPGSTSASRSFGTVARELYRAQGVRGLYAGCGVTVARSVPSSALIFWIYDGLRARFG</sequence>
<keyword evidence="2" id="KW-1185">Reference proteome</keyword>
<accession>A0ACB8T9S7</accession>
<dbReference type="Proteomes" id="UP000814140">
    <property type="component" value="Unassembled WGS sequence"/>
</dbReference>
<gene>
    <name evidence="1" type="ORF">BV25DRAFT_1989561</name>
</gene>
<comment type="caution">
    <text evidence="1">The sequence shown here is derived from an EMBL/GenBank/DDBJ whole genome shotgun (WGS) entry which is preliminary data.</text>
</comment>
<evidence type="ECO:0000313" key="2">
    <source>
        <dbReference type="Proteomes" id="UP000814140"/>
    </source>
</evidence>
<reference evidence="1" key="1">
    <citation type="submission" date="2021-03" db="EMBL/GenBank/DDBJ databases">
        <authorList>
            <consortium name="DOE Joint Genome Institute"/>
            <person name="Ahrendt S."/>
            <person name="Looney B.P."/>
            <person name="Miyauchi S."/>
            <person name="Morin E."/>
            <person name="Drula E."/>
            <person name="Courty P.E."/>
            <person name="Chicoki N."/>
            <person name="Fauchery L."/>
            <person name="Kohler A."/>
            <person name="Kuo A."/>
            <person name="Labutti K."/>
            <person name="Pangilinan J."/>
            <person name="Lipzen A."/>
            <person name="Riley R."/>
            <person name="Andreopoulos W."/>
            <person name="He G."/>
            <person name="Johnson J."/>
            <person name="Barry K.W."/>
            <person name="Grigoriev I.V."/>
            <person name="Nagy L."/>
            <person name="Hibbett D."/>
            <person name="Henrissat B."/>
            <person name="Matheny P.B."/>
            <person name="Labbe J."/>
            <person name="Martin F."/>
        </authorList>
    </citation>
    <scope>NUCLEOTIDE SEQUENCE</scope>
    <source>
        <strain evidence="1">HHB10654</strain>
    </source>
</reference>
<dbReference type="EMBL" id="MU277197">
    <property type="protein sequence ID" value="KAI0064791.1"/>
    <property type="molecule type" value="Genomic_DNA"/>
</dbReference>
<proteinExistence type="predicted"/>
<reference evidence="1" key="2">
    <citation type="journal article" date="2022" name="New Phytol.">
        <title>Evolutionary transition to the ectomycorrhizal habit in the genomes of a hyperdiverse lineage of mushroom-forming fungi.</title>
        <authorList>
            <person name="Looney B."/>
            <person name="Miyauchi S."/>
            <person name="Morin E."/>
            <person name="Drula E."/>
            <person name="Courty P.E."/>
            <person name="Kohler A."/>
            <person name="Kuo A."/>
            <person name="LaButti K."/>
            <person name="Pangilinan J."/>
            <person name="Lipzen A."/>
            <person name="Riley R."/>
            <person name="Andreopoulos W."/>
            <person name="He G."/>
            <person name="Johnson J."/>
            <person name="Nolan M."/>
            <person name="Tritt A."/>
            <person name="Barry K.W."/>
            <person name="Grigoriev I.V."/>
            <person name="Nagy L.G."/>
            <person name="Hibbett D."/>
            <person name="Henrissat B."/>
            <person name="Matheny P.B."/>
            <person name="Labbe J."/>
            <person name="Martin F.M."/>
        </authorList>
    </citation>
    <scope>NUCLEOTIDE SEQUENCE</scope>
    <source>
        <strain evidence="1">HHB10654</strain>
    </source>
</reference>
<protein>
    <submittedName>
        <fullName evidence="1">Mitochondrial carrier</fullName>
    </submittedName>
</protein>